<keyword evidence="7" id="KW-1185">Reference proteome</keyword>
<evidence type="ECO:0000256" key="1">
    <source>
        <dbReference type="ARBA" id="ARBA00007227"/>
    </source>
</evidence>
<evidence type="ECO:0000256" key="4">
    <source>
        <dbReference type="ARBA" id="ARBA00023163"/>
    </source>
</evidence>
<dbReference type="AlphaFoldDB" id="A0A6F8YVH9"/>
<name>A0A6F8YVH9_9ACTN</name>
<accession>A0A6F8YVH9</accession>
<dbReference type="PANTHER" id="PTHR46797:SF23">
    <property type="entry name" value="HTH-TYPE TRANSCRIPTIONAL REGULATOR SUTR"/>
    <property type="match status" value="1"/>
</dbReference>
<dbReference type="SUPFAM" id="SSF47413">
    <property type="entry name" value="lambda repressor-like DNA-binding domains"/>
    <property type="match status" value="1"/>
</dbReference>
<dbReference type="PROSITE" id="PS50943">
    <property type="entry name" value="HTH_CROC1"/>
    <property type="match status" value="1"/>
</dbReference>
<dbReference type="Pfam" id="PF06114">
    <property type="entry name" value="Peptidase_M78"/>
    <property type="match status" value="1"/>
</dbReference>
<keyword evidence="4" id="KW-0804">Transcription</keyword>
<dbReference type="SMART" id="SM00530">
    <property type="entry name" value="HTH_XRE"/>
    <property type="match status" value="1"/>
</dbReference>
<evidence type="ECO:0000313" key="7">
    <source>
        <dbReference type="Proteomes" id="UP000503011"/>
    </source>
</evidence>
<dbReference type="KEGG" id="psuu:Psuf_074350"/>
<dbReference type="RefSeq" id="WP_173162283.1">
    <property type="nucleotide sequence ID" value="NZ_AP022871.1"/>
</dbReference>
<dbReference type="Proteomes" id="UP000503011">
    <property type="component" value="Chromosome"/>
</dbReference>
<dbReference type="InterPro" id="IPR010359">
    <property type="entry name" value="IrrE_HExxH"/>
</dbReference>
<dbReference type="InterPro" id="IPR010982">
    <property type="entry name" value="Lambda_DNA-bd_dom_sf"/>
</dbReference>
<dbReference type="CDD" id="cd00093">
    <property type="entry name" value="HTH_XRE"/>
    <property type="match status" value="1"/>
</dbReference>
<comment type="similarity">
    <text evidence="1">Belongs to the short-chain fatty acyl-CoA assimilation regulator (ScfR) family.</text>
</comment>
<dbReference type="GO" id="GO:0005829">
    <property type="term" value="C:cytosol"/>
    <property type="evidence" value="ECO:0007669"/>
    <property type="project" value="TreeGrafter"/>
</dbReference>
<organism evidence="6 7">
    <name type="scientific">Phytohabitans suffuscus</name>
    <dbReference type="NCBI Taxonomy" id="624315"/>
    <lineage>
        <taxon>Bacteria</taxon>
        <taxon>Bacillati</taxon>
        <taxon>Actinomycetota</taxon>
        <taxon>Actinomycetes</taxon>
        <taxon>Micromonosporales</taxon>
        <taxon>Micromonosporaceae</taxon>
    </lineage>
</organism>
<dbReference type="EMBL" id="AP022871">
    <property type="protein sequence ID" value="BCB90122.1"/>
    <property type="molecule type" value="Genomic_DNA"/>
</dbReference>
<gene>
    <name evidence="6" type="ORF">Psuf_074350</name>
</gene>
<feature type="domain" description="HTH cro/C1-type" evidence="5">
    <location>
        <begin position="10"/>
        <end position="64"/>
    </location>
</feature>
<sequence length="464" mass="51854">MTKTFAGARLRRLREDRTISQVELARQLGISASYLNQIEHDARPLTVPVLIRITELFGVDTTFFAPHDTPRLVHDLREALPPRVTVPDLTELATRLPEVAEAVIELFRRYRQAGDQLAEIVGDRELVAGRSPHDQVSDFFYRRQNYVPDLDEAAEALAERIGVTRGETRAVLADHLADRHGIRIARDDDATLAGELHRYRPETRTLHLSTSLRSGQEASRIAAQIGLLELADVIDEIIEEEQVDDVQTQILMRVGLANYFAAALIFPYQRFLTAAETMRYDIELLTNHFAMGWETVCHRLSTLQRPKARGVPFSFVRVDRAGNMSKRQSATGFPFSRSGGTCPLWNVYEAFSAPGRVMTQIAAMPDGQRYLWIARTVTRHSGGFRQPGKSFAIGLGCETRHAGRLVYSDGMDLDATGAATPIGPGCKTCERLTCPQRAAAPIGRSLDLDENRSTFIPYPLRTQT</sequence>
<proteinExistence type="inferred from homology"/>
<dbReference type="InterPro" id="IPR026281">
    <property type="entry name" value="HTH_RamB"/>
</dbReference>
<dbReference type="PANTHER" id="PTHR46797">
    <property type="entry name" value="HTH-TYPE TRANSCRIPTIONAL REGULATOR"/>
    <property type="match status" value="1"/>
</dbReference>
<reference evidence="6 7" key="1">
    <citation type="submission" date="2020-03" db="EMBL/GenBank/DDBJ databases">
        <title>Whole genome shotgun sequence of Phytohabitans suffuscus NBRC 105367.</title>
        <authorList>
            <person name="Komaki H."/>
            <person name="Tamura T."/>
        </authorList>
    </citation>
    <scope>NUCLEOTIDE SEQUENCE [LARGE SCALE GENOMIC DNA]</scope>
    <source>
        <strain evidence="6 7">NBRC 105367</strain>
    </source>
</reference>
<keyword evidence="2" id="KW-0805">Transcription regulation</keyword>
<dbReference type="PIRSF" id="PIRSF019251">
    <property type="entry name" value="Rv0465c"/>
    <property type="match status" value="1"/>
</dbReference>
<evidence type="ECO:0000313" key="6">
    <source>
        <dbReference type="EMBL" id="BCB90122.1"/>
    </source>
</evidence>
<reference evidence="6 7" key="2">
    <citation type="submission" date="2020-03" db="EMBL/GenBank/DDBJ databases">
        <authorList>
            <person name="Ichikawa N."/>
            <person name="Kimura A."/>
            <person name="Kitahashi Y."/>
            <person name="Uohara A."/>
        </authorList>
    </citation>
    <scope>NUCLEOTIDE SEQUENCE [LARGE SCALE GENOMIC DNA]</scope>
    <source>
        <strain evidence="6 7">NBRC 105367</strain>
    </source>
</reference>
<dbReference type="Gene3D" id="1.10.260.40">
    <property type="entry name" value="lambda repressor-like DNA-binding domains"/>
    <property type="match status" value="1"/>
</dbReference>
<keyword evidence="3 6" id="KW-0238">DNA-binding</keyword>
<protein>
    <submittedName>
        <fullName evidence="6">DNA-binding protein</fullName>
    </submittedName>
</protein>
<dbReference type="Pfam" id="PF01381">
    <property type="entry name" value="HTH_3"/>
    <property type="match status" value="1"/>
</dbReference>
<dbReference type="GO" id="GO:0003700">
    <property type="term" value="F:DNA-binding transcription factor activity"/>
    <property type="evidence" value="ECO:0007669"/>
    <property type="project" value="TreeGrafter"/>
</dbReference>
<evidence type="ECO:0000256" key="3">
    <source>
        <dbReference type="ARBA" id="ARBA00023125"/>
    </source>
</evidence>
<evidence type="ECO:0000256" key="2">
    <source>
        <dbReference type="ARBA" id="ARBA00023015"/>
    </source>
</evidence>
<dbReference type="InterPro" id="IPR018653">
    <property type="entry name" value="ScfR_C"/>
</dbReference>
<dbReference type="InterPro" id="IPR001387">
    <property type="entry name" value="Cro/C1-type_HTH"/>
</dbReference>
<dbReference type="GO" id="GO:0003677">
    <property type="term" value="F:DNA binding"/>
    <property type="evidence" value="ECO:0007669"/>
    <property type="project" value="UniProtKB-KW"/>
</dbReference>
<dbReference type="InterPro" id="IPR050807">
    <property type="entry name" value="TransReg_Diox_bact_type"/>
</dbReference>
<dbReference type="Pfam" id="PF09856">
    <property type="entry name" value="ScfRs"/>
    <property type="match status" value="1"/>
</dbReference>
<evidence type="ECO:0000259" key="5">
    <source>
        <dbReference type="PROSITE" id="PS50943"/>
    </source>
</evidence>